<keyword evidence="3" id="KW-0285">Flavoprotein</keyword>
<dbReference type="GeneID" id="70243258"/>
<dbReference type="SUPFAM" id="SSF51905">
    <property type="entry name" value="FAD/NAD(P)-binding domain"/>
    <property type="match status" value="1"/>
</dbReference>
<keyword evidence="5" id="KW-0560">Oxidoreductase</keyword>
<comment type="cofactor">
    <cofactor evidence="1">
        <name>FAD</name>
        <dbReference type="ChEBI" id="CHEBI:57692"/>
    </cofactor>
</comment>
<dbReference type="InterPro" id="IPR006076">
    <property type="entry name" value="FAD-dep_OxRdtase"/>
</dbReference>
<gene>
    <name evidence="7" type="ORF">BGW36DRAFT_336664</name>
</gene>
<comment type="similarity">
    <text evidence="2">Belongs to the MSOX/MTOX family.</text>
</comment>
<evidence type="ECO:0000259" key="6">
    <source>
        <dbReference type="Pfam" id="PF01266"/>
    </source>
</evidence>
<sequence length="442" mass="48603">MRSTLSKNSRIIIVGGGTWGCSTALHLTRRAYKNVTVFDPFPVPSAISAGNDINKVLEAGDDEAVVAEILLAAATQGWNKDPIFTPYFHNVGYILAASSPQAIQNVQDREIRHHAGNFFELSTPEGFRKSMPPGVLTGDFAGWKGWHQRSEVGWVHARKAMVAAAREAARLGATFVCGNARGQVKELIYANDGDVHGVKTADGLEHFADRVIIAAGAQAPSLVDFENQLRPTAWTVAHIRMSPDEARLYKNIPVIFHSEKGFFIEPDEDKLELKICDEHPGYCNWVLQDDALPRSIPVPRNQIPASSARRIREFLRETAPQLADRPFSHTATMWCADTPNRAFLITAHPRHPSLILAAGDSGHGFTHLPSIGGFVSDLLEGNLDSRIAKSWRWRPDTGQEFWGNDLLGRSGAGNKVLDLKETITEGWVQGCDDSDMAKSSKL</sequence>
<dbReference type="InterPro" id="IPR045170">
    <property type="entry name" value="MTOX"/>
</dbReference>
<dbReference type="InterPro" id="IPR036188">
    <property type="entry name" value="FAD/NAD-bd_sf"/>
</dbReference>
<dbReference type="GO" id="GO:0051698">
    <property type="term" value="F:saccharopine oxidase activity"/>
    <property type="evidence" value="ECO:0007669"/>
    <property type="project" value="TreeGrafter"/>
</dbReference>
<keyword evidence="4" id="KW-0274">FAD</keyword>
<dbReference type="RefSeq" id="XP_046075628.1">
    <property type="nucleotide sequence ID" value="XM_046212971.1"/>
</dbReference>
<dbReference type="Proteomes" id="UP001201262">
    <property type="component" value="Unassembled WGS sequence"/>
</dbReference>
<keyword evidence="8" id="KW-1185">Reference proteome</keyword>
<evidence type="ECO:0000313" key="7">
    <source>
        <dbReference type="EMBL" id="KAH8702252.1"/>
    </source>
</evidence>
<dbReference type="PANTHER" id="PTHR10961:SF24">
    <property type="entry name" value="HYPOTHETICAL FRUCTOSYL AMINE:OXYGEN OXIDOREDUCTASE (EUROFUNG)"/>
    <property type="match status" value="1"/>
</dbReference>
<evidence type="ECO:0000256" key="3">
    <source>
        <dbReference type="ARBA" id="ARBA00022630"/>
    </source>
</evidence>
<evidence type="ECO:0000313" key="8">
    <source>
        <dbReference type="Proteomes" id="UP001201262"/>
    </source>
</evidence>
<accession>A0AAD4KW05</accession>
<dbReference type="Pfam" id="PF01266">
    <property type="entry name" value="DAO"/>
    <property type="match status" value="1"/>
</dbReference>
<evidence type="ECO:0000256" key="1">
    <source>
        <dbReference type="ARBA" id="ARBA00001974"/>
    </source>
</evidence>
<protein>
    <submittedName>
        <fullName evidence="7">FAD dependent oxidoreductase</fullName>
    </submittedName>
</protein>
<dbReference type="Gene3D" id="3.50.50.60">
    <property type="entry name" value="FAD/NAD(P)-binding domain"/>
    <property type="match status" value="1"/>
</dbReference>
<feature type="domain" description="FAD dependent oxidoreductase" evidence="6">
    <location>
        <begin position="10"/>
        <end position="377"/>
    </location>
</feature>
<evidence type="ECO:0000256" key="2">
    <source>
        <dbReference type="ARBA" id="ARBA00010989"/>
    </source>
</evidence>
<reference evidence="7" key="1">
    <citation type="submission" date="2021-12" db="EMBL/GenBank/DDBJ databases">
        <title>Convergent genome expansion in fungi linked to evolution of root-endophyte symbiosis.</title>
        <authorList>
            <consortium name="DOE Joint Genome Institute"/>
            <person name="Ke Y.-H."/>
            <person name="Bonito G."/>
            <person name="Liao H.-L."/>
            <person name="Looney B."/>
            <person name="Rojas-Flechas A."/>
            <person name="Nash J."/>
            <person name="Hameed K."/>
            <person name="Schadt C."/>
            <person name="Martin F."/>
            <person name="Crous P.W."/>
            <person name="Miettinen O."/>
            <person name="Magnuson J.K."/>
            <person name="Labbe J."/>
            <person name="Jacobson D."/>
            <person name="Doktycz M.J."/>
            <person name="Veneault-Fourrey C."/>
            <person name="Kuo A."/>
            <person name="Mondo S."/>
            <person name="Calhoun S."/>
            <person name="Riley R."/>
            <person name="Ohm R."/>
            <person name="LaButti K."/>
            <person name="Andreopoulos B."/>
            <person name="Pangilinan J."/>
            <person name="Nolan M."/>
            <person name="Tritt A."/>
            <person name="Clum A."/>
            <person name="Lipzen A."/>
            <person name="Daum C."/>
            <person name="Barry K."/>
            <person name="Grigoriev I.V."/>
            <person name="Vilgalys R."/>
        </authorList>
    </citation>
    <scope>NUCLEOTIDE SEQUENCE</scope>
    <source>
        <strain evidence="7">PMI_201</strain>
    </source>
</reference>
<evidence type="ECO:0000256" key="4">
    <source>
        <dbReference type="ARBA" id="ARBA00022827"/>
    </source>
</evidence>
<dbReference type="Gene3D" id="3.30.9.10">
    <property type="entry name" value="D-Amino Acid Oxidase, subunit A, domain 2"/>
    <property type="match status" value="1"/>
</dbReference>
<dbReference type="EMBL" id="JAJTJA010000003">
    <property type="protein sequence ID" value="KAH8702252.1"/>
    <property type="molecule type" value="Genomic_DNA"/>
</dbReference>
<name>A0AAD4KW05_9EURO</name>
<dbReference type="GO" id="GO:0050660">
    <property type="term" value="F:flavin adenine dinucleotide binding"/>
    <property type="evidence" value="ECO:0007669"/>
    <property type="project" value="InterPro"/>
</dbReference>
<dbReference type="AlphaFoldDB" id="A0AAD4KW05"/>
<dbReference type="GO" id="GO:0008115">
    <property type="term" value="F:sarcosine oxidase activity"/>
    <property type="evidence" value="ECO:0007669"/>
    <property type="project" value="TreeGrafter"/>
</dbReference>
<evidence type="ECO:0000256" key="5">
    <source>
        <dbReference type="ARBA" id="ARBA00023002"/>
    </source>
</evidence>
<proteinExistence type="inferred from homology"/>
<organism evidence="7 8">
    <name type="scientific">Talaromyces proteolyticus</name>
    <dbReference type="NCBI Taxonomy" id="1131652"/>
    <lineage>
        <taxon>Eukaryota</taxon>
        <taxon>Fungi</taxon>
        <taxon>Dikarya</taxon>
        <taxon>Ascomycota</taxon>
        <taxon>Pezizomycotina</taxon>
        <taxon>Eurotiomycetes</taxon>
        <taxon>Eurotiomycetidae</taxon>
        <taxon>Eurotiales</taxon>
        <taxon>Trichocomaceae</taxon>
        <taxon>Talaromyces</taxon>
        <taxon>Talaromyces sect. Bacilispori</taxon>
    </lineage>
</organism>
<dbReference type="PANTHER" id="PTHR10961">
    <property type="entry name" value="PEROXISOMAL SARCOSINE OXIDASE"/>
    <property type="match status" value="1"/>
</dbReference>
<comment type="caution">
    <text evidence="7">The sequence shown here is derived from an EMBL/GenBank/DDBJ whole genome shotgun (WGS) entry which is preliminary data.</text>
</comment>